<gene>
    <name evidence="7" type="primary">LOC111300240</name>
</gene>
<dbReference type="InterPro" id="IPR001251">
    <property type="entry name" value="CRAL-TRIO_dom"/>
</dbReference>
<evidence type="ECO:0000256" key="2">
    <source>
        <dbReference type="ARBA" id="ARBA00022448"/>
    </source>
</evidence>
<organism evidence="6 7">
    <name type="scientific">Durio zibethinus</name>
    <name type="common">Durian</name>
    <dbReference type="NCBI Taxonomy" id="66656"/>
    <lineage>
        <taxon>Eukaryota</taxon>
        <taxon>Viridiplantae</taxon>
        <taxon>Streptophyta</taxon>
        <taxon>Embryophyta</taxon>
        <taxon>Tracheophyta</taxon>
        <taxon>Spermatophyta</taxon>
        <taxon>Magnoliopsida</taxon>
        <taxon>eudicotyledons</taxon>
        <taxon>Gunneridae</taxon>
        <taxon>Pentapetalae</taxon>
        <taxon>rosids</taxon>
        <taxon>malvids</taxon>
        <taxon>Malvales</taxon>
        <taxon>Malvaceae</taxon>
        <taxon>Helicteroideae</taxon>
        <taxon>Durio</taxon>
    </lineage>
</organism>
<feature type="region of interest" description="Disordered" evidence="4">
    <location>
        <begin position="113"/>
        <end position="198"/>
    </location>
</feature>
<dbReference type="OrthoDB" id="1001075at2759"/>
<keyword evidence="2" id="KW-0813">Transport</keyword>
<dbReference type="Gene3D" id="3.40.525.10">
    <property type="entry name" value="CRAL-TRIO lipid binding domain"/>
    <property type="match status" value="1"/>
</dbReference>
<dbReference type="PROSITE" id="PS50191">
    <property type="entry name" value="CRAL_TRIO"/>
    <property type="match status" value="1"/>
</dbReference>
<dbReference type="InterPro" id="IPR036273">
    <property type="entry name" value="CRAL/TRIO_N_dom_sf"/>
</dbReference>
<dbReference type="Pfam" id="PF00650">
    <property type="entry name" value="CRAL_TRIO"/>
    <property type="match status" value="1"/>
</dbReference>
<dbReference type="PRINTS" id="PR00180">
    <property type="entry name" value="CRETINALDHBP"/>
</dbReference>
<dbReference type="AlphaFoldDB" id="A0A6P5ZFQ2"/>
<dbReference type="GO" id="GO:0008289">
    <property type="term" value="F:lipid binding"/>
    <property type="evidence" value="ECO:0007669"/>
    <property type="project" value="InterPro"/>
</dbReference>
<feature type="compositionally biased region" description="Basic and acidic residues" evidence="4">
    <location>
        <begin position="9"/>
        <end position="33"/>
    </location>
</feature>
<protein>
    <submittedName>
        <fullName evidence="7">Patellin-4-like</fullName>
    </submittedName>
</protein>
<dbReference type="GO" id="GO:0016020">
    <property type="term" value="C:membrane"/>
    <property type="evidence" value="ECO:0007669"/>
    <property type="project" value="UniProtKB-SubCell"/>
</dbReference>
<proteinExistence type="predicted"/>
<dbReference type="InterPro" id="IPR056794">
    <property type="entry name" value="PATL1-6_C_GOLD"/>
</dbReference>
<dbReference type="InterPro" id="IPR044834">
    <property type="entry name" value="PATL"/>
</dbReference>
<evidence type="ECO:0000313" key="6">
    <source>
        <dbReference type="Proteomes" id="UP000515121"/>
    </source>
</evidence>
<feature type="domain" description="CRAL-TRIO" evidence="5">
    <location>
        <begin position="285"/>
        <end position="459"/>
    </location>
</feature>
<evidence type="ECO:0000313" key="7">
    <source>
        <dbReference type="RefSeq" id="XP_022751614.1"/>
    </source>
</evidence>
<dbReference type="Pfam" id="PF03765">
    <property type="entry name" value="CRAL_TRIO_N"/>
    <property type="match status" value="1"/>
</dbReference>
<sequence>MSVAEKEDEGVLKGGEAKEKDEKNEAKAIQENKISEDVKERVVKIDQNPNFVEENSELNKNEKKNDVERQDVSSCNVNVSRLSFKEESNLFSDLKENEKKALVELRSKVEEAISENQLFKAKENDIKEQNKEKSSENAEKEMEKPKENEGREDDKDEGSKANSSIDEPEKEKNIGQESEEKNLKSVKDDMAEERDVMQEGVEKERVIAEAEKKKMLEAIEGKEDCIDKDIKLWGVPLSPSKGWNATDAVLLKFLRARDFKVIDAFEMLRNTLQWRKENNMDSILDEDLGNEFHSTAYLNGSDRQGHPVCYNVFGVLSDEEMYNKTLGTEENREKFLRWRLQLMEEGIEKLDFYGGVSSLLQISDLKNTPGPSKKEVRLIMKQVVGLLQDNYPEFVVKNIFINVPFWYYAFAALLSPFLTQRTKSKFVYARPAKVTETLLKYIDAEEIPVSYGGLKRDNDSDFSTEDHAEEILVKASSTETIEIPAPEAGSVLIWDLIVLGWEVSYKEEFIPHDEKSYTVIVQKEKKMGIQESSIRNSFRNNEPGKIVLIIGNAAFKTKKRAFYRFKIKNDSSST</sequence>
<dbReference type="CDD" id="cd00170">
    <property type="entry name" value="SEC14"/>
    <property type="match status" value="1"/>
</dbReference>
<dbReference type="KEGG" id="dzi:111300240"/>
<feature type="compositionally biased region" description="Basic and acidic residues" evidence="4">
    <location>
        <begin position="167"/>
        <end position="198"/>
    </location>
</feature>
<dbReference type="RefSeq" id="XP_022751614.1">
    <property type="nucleotide sequence ID" value="XM_022895879.1"/>
</dbReference>
<feature type="compositionally biased region" description="Basic and acidic residues" evidence="4">
    <location>
        <begin position="57"/>
        <end position="71"/>
    </location>
</feature>
<dbReference type="SUPFAM" id="SSF52087">
    <property type="entry name" value="CRAL/TRIO domain"/>
    <property type="match status" value="1"/>
</dbReference>
<dbReference type="PANTHER" id="PTHR45932">
    <property type="entry name" value="PATELLIN-1"/>
    <property type="match status" value="1"/>
</dbReference>
<feature type="region of interest" description="Disordered" evidence="4">
    <location>
        <begin position="47"/>
        <end position="73"/>
    </location>
</feature>
<dbReference type="PANTHER" id="PTHR45932:SF19">
    <property type="entry name" value="PATELLIN-4-LIKE"/>
    <property type="match status" value="1"/>
</dbReference>
<evidence type="ECO:0000256" key="4">
    <source>
        <dbReference type="SAM" id="MobiDB-lite"/>
    </source>
</evidence>
<feature type="compositionally biased region" description="Basic and acidic residues" evidence="4">
    <location>
        <begin position="120"/>
        <end position="159"/>
    </location>
</feature>
<dbReference type="InterPro" id="IPR011074">
    <property type="entry name" value="CRAL/TRIO_N_dom"/>
</dbReference>
<evidence type="ECO:0000256" key="3">
    <source>
        <dbReference type="ARBA" id="ARBA00023136"/>
    </source>
</evidence>
<dbReference type="SMART" id="SM01100">
    <property type="entry name" value="CRAL_TRIO_N"/>
    <property type="match status" value="1"/>
</dbReference>
<comment type="subcellular location">
    <subcellularLocation>
        <location evidence="1">Membrane</location>
    </subcellularLocation>
</comment>
<evidence type="ECO:0000256" key="1">
    <source>
        <dbReference type="ARBA" id="ARBA00004370"/>
    </source>
</evidence>
<keyword evidence="3" id="KW-0472">Membrane</keyword>
<dbReference type="GeneID" id="111300240"/>
<name>A0A6P5ZFQ2_DURZI</name>
<feature type="region of interest" description="Disordered" evidence="4">
    <location>
        <begin position="1"/>
        <end position="33"/>
    </location>
</feature>
<evidence type="ECO:0000259" key="5">
    <source>
        <dbReference type="PROSITE" id="PS50191"/>
    </source>
</evidence>
<dbReference type="SUPFAM" id="SSF46938">
    <property type="entry name" value="CRAL/TRIO N-terminal domain"/>
    <property type="match status" value="1"/>
</dbReference>
<dbReference type="Proteomes" id="UP000515121">
    <property type="component" value="Unplaced"/>
</dbReference>
<dbReference type="SMART" id="SM00516">
    <property type="entry name" value="SEC14"/>
    <property type="match status" value="1"/>
</dbReference>
<reference evidence="7" key="1">
    <citation type="submission" date="2025-08" db="UniProtKB">
        <authorList>
            <consortium name="RefSeq"/>
        </authorList>
    </citation>
    <scope>IDENTIFICATION</scope>
    <source>
        <tissue evidence="7">Fruit stalk</tissue>
    </source>
</reference>
<dbReference type="Pfam" id="PF25099">
    <property type="entry name" value="GOLD_PATL1_C"/>
    <property type="match status" value="1"/>
</dbReference>
<keyword evidence="6" id="KW-1185">Reference proteome</keyword>
<accession>A0A6P5ZFQ2</accession>
<dbReference type="InterPro" id="IPR036865">
    <property type="entry name" value="CRAL-TRIO_dom_sf"/>
</dbReference>